<feature type="transmembrane region" description="Helical" evidence="6">
    <location>
        <begin position="439"/>
        <end position="457"/>
    </location>
</feature>
<dbReference type="PANTHER" id="PTHR30250:SF11">
    <property type="entry name" value="O-ANTIGEN TRANSPORTER-RELATED"/>
    <property type="match status" value="1"/>
</dbReference>
<keyword evidence="2" id="KW-1003">Cell membrane</keyword>
<feature type="transmembrane region" description="Helical" evidence="6">
    <location>
        <begin position="247"/>
        <end position="266"/>
    </location>
</feature>
<reference evidence="7 8" key="1">
    <citation type="journal article" date="2015" name="Genome Announc.">
        <title>Expanding the biotechnology potential of lactobacilli through comparative genomics of 213 strains and associated genera.</title>
        <authorList>
            <person name="Sun Z."/>
            <person name="Harris H.M."/>
            <person name="McCann A."/>
            <person name="Guo C."/>
            <person name="Argimon S."/>
            <person name="Zhang W."/>
            <person name="Yang X."/>
            <person name="Jeffery I.B."/>
            <person name="Cooney J.C."/>
            <person name="Kagawa T.F."/>
            <person name="Liu W."/>
            <person name="Song Y."/>
            <person name="Salvetti E."/>
            <person name="Wrobel A."/>
            <person name="Rasinkangas P."/>
            <person name="Parkhill J."/>
            <person name="Rea M.C."/>
            <person name="O'Sullivan O."/>
            <person name="Ritari J."/>
            <person name="Douillard F.P."/>
            <person name="Paul Ross R."/>
            <person name="Yang R."/>
            <person name="Briner A.E."/>
            <person name="Felis G.E."/>
            <person name="de Vos W.M."/>
            <person name="Barrangou R."/>
            <person name="Klaenhammer T.R."/>
            <person name="Caufield P.W."/>
            <person name="Cui Y."/>
            <person name="Zhang H."/>
            <person name="O'Toole P.W."/>
        </authorList>
    </citation>
    <scope>NUCLEOTIDE SEQUENCE [LARGE SCALE GENOMIC DNA]</scope>
    <source>
        <strain evidence="7 8">DSM 20534</strain>
    </source>
</reference>
<comment type="subcellular location">
    <subcellularLocation>
        <location evidence="1">Cell membrane</location>
        <topology evidence="1">Multi-pass membrane protein</topology>
    </subcellularLocation>
</comment>
<dbReference type="Proteomes" id="UP000050909">
    <property type="component" value="Unassembled WGS sequence"/>
</dbReference>
<evidence type="ECO:0000256" key="6">
    <source>
        <dbReference type="SAM" id="Phobius"/>
    </source>
</evidence>
<evidence type="ECO:0000256" key="3">
    <source>
        <dbReference type="ARBA" id="ARBA00022692"/>
    </source>
</evidence>
<evidence type="ECO:0000256" key="2">
    <source>
        <dbReference type="ARBA" id="ARBA00022475"/>
    </source>
</evidence>
<sequence length="475" mass="53679">MRKTLVNIFYNAVYQIFLVLVPLITVPYISRVMGPGPYGVYSSVKFTIQFLMVFCSAAIGYIGTRTIARLRAKGSTKEMTAAFWGLWYIQAIASLVMIILTVVFVTVFKIKYWNYFYLQIPFLISAMFDIAWFFQGVEEFGRVVLRNTIVKLSSVILIFLLVKRPGDLWIYMLIMSVSTMIGSFVFWVSISQYVGRPTKSFYQLKPTIASIITLLIPQIATQVYTSLDKPILGAFVSPNQVSFYDNSQRISTMILGVITSITIVMMPKMASTGEQFQKFFVKKSYEATLFLGLIFAIVVAINTHEFVPFFFGPRYEPVAQLMMFSTLTIIFIPVGGVFANQFALATKRDKDYAIPVVVGAVLSLALSFILYPKFGAAGATATVVTTEFIVCLMRIWIVRDALDFSYIFNETPKYIIMALITLVVGFLLPQLVGNAFFDMAIKSIIVMIVYGGLFFLLKFDLNQDVLKLAKRMIKR</sequence>
<evidence type="ECO:0000313" key="8">
    <source>
        <dbReference type="Proteomes" id="UP000050909"/>
    </source>
</evidence>
<feature type="transmembrane region" description="Helical" evidence="6">
    <location>
        <begin position="12"/>
        <end position="34"/>
    </location>
</feature>
<evidence type="ECO:0000256" key="1">
    <source>
        <dbReference type="ARBA" id="ARBA00004651"/>
    </source>
</evidence>
<feature type="transmembrane region" description="Helical" evidence="6">
    <location>
        <begin position="317"/>
        <end position="340"/>
    </location>
</feature>
<keyword evidence="5 6" id="KW-0472">Membrane</keyword>
<evidence type="ECO:0000313" key="7">
    <source>
        <dbReference type="EMBL" id="KRK36904.1"/>
    </source>
</evidence>
<dbReference type="Pfam" id="PF01943">
    <property type="entry name" value="Polysacc_synt"/>
    <property type="match status" value="1"/>
</dbReference>
<dbReference type="PATRIC" id="fig|1423722.3.peg.1596"/>
<feature type="transmembrane region" description="Helical" evidence="6">
    <location>
        <begin position="143"/>
        <end position="162"/>
    </location>
</feature>
<accession>A0A0R1GT54</accession>
<keyword evidence="3 6" id="KW-0812">Transmembrane</keyword>
<feature type="transmembrane region" description="Helical" evidence="6">
    <location>
        <begin position="377"/>
        <end position="402"/>
    </location>
</feature>
<proteinExistence type="predicted"/>
<name>A0A0R1GT54_9LACO</name>
<feature type="transmembrane region" description="Helical" evidence="6">
    <location>
        <begin position="168"/>
        <end position="188"/>
    </location>
</feature>
<dbReference type="PANTHER" id="PTHR30250">
    <property type="entry name" value="PST FAMILY PREDICTED COLANIC ACID TRANSPORTER"/>
    <property type="match status" value="1"/>
</dbReference>
<dbReference type="AlphaFoldDB" id="A0A0R1GT54"/>
<keyword evidence="8" id="KW-1185">Reference proteome</keyword>
<feature type="transmembrane region" description="Helical" evidence="6">
    <location>
        <begin position="287"/>
        <end position="311"/>
    </location>
</feature>
<protein>
    <submittedName>
        <fullName evidence="7">Polysaccharide transporter</fullName>
    </submittedName>
</protein>
<evidence type="ECO:0000256" key="4">
    <source>
        <dbReference type="ARBA" id="ARBA00022989"/>
    </source>
</evidence>
<organism evidence="7 8">
    <name type="scientific">Amylolactobacillus amylotrophicus DSM 20534</name>
    <dbReference type="NCBI Taxonomy" id="1423722"/>
    <lineage>
        <taxon>Bacteria</taxon>
        <taxon>Bacillati</taxon>
        <taxon>Bacillota</taxon>
        <taxon>Bacilli</taxon>
        <taxon>Lactobacillales</taxon>
        <taxon>Lactobacillaceae</taxon>
        <taxon>Amylolactobacillus</taxon>
    </lineage>
</organism>
<feature type="transmembrane region" description="Helical" evidence="6">
    <location>
        <begin position="114"/>
        <end position="134"/>
    </location>
</feature>
<dbReference type="InterPro" id="IPR002797">
    <property type="entry name" value="Polysacc_synth"/>
</dbReference>
<feature type="transmembrane region" description="Helical" evidence="6">
    <location>
        <begin position="352"/>
        <end position="371"/>
    </location>
</feature>
<dbReference type="RefSeq" id="WP_056946906.1">
    <property type="nucleotide sequence ID" value="NZ_AZCV01000009.1"/>
</dbReference>
<comment type="caution">
    <text evidence="7">The sequence shown here is derived from an EMBL/GenBank/DDBJ whole genome shotgun (WGS) entry which is preliminary data.</text>
</comment>
<keyword evidence="4 6" id="KW-1133">Transmembrane helix</keyword>
<feature type="transmembrane region" description="Helical" evidence="6">
    <location>
        <begin position="414"/>
        <end position="433"/>
    </location>
</feature>
<dbReference type="EMBL" id="AZCV01000009">
    <property type="protein sequence ID" value="KRK36904.1"/>
    <property type="molecule type" value="Genomic_DNA"/>
</dbReference>
<feature type="transmembrane region" description="Helical" evidence="6">
    <location>
        <begin position="85"/>
        <end position="108"/>
    </location>
</feature>
<feature type="transmembrane region" description="Helical" evidence="6">
    <location>
        <begin position="208"/>
        <end position="227"/>
    </location>
</feature>
<dbReference type="GO" id="GO:0005886">
    <property type="term" value="C:plasma membrane"/>
    <property type="evidence" value="ECO:0007669"/>
    <property type="project" value="UniProtKB-SubCell"/>
</dbReference>
<feature type="transmembrane region" description="Helical" evidence="6">
    <location>
        <begin position="46"/>
        <end position="64"/>
    </location>
</feature>
<evidence type="ECO:0000256" key="5">
    <source>
        <dbReference type="ARBA" id="ARBA00023136"/>
    </source>
</evidence>
<dbReference type="InterPro" id="IPR050833">
    <property type="entry name" value="Poly_Biosynth_Transport"/>
</dbReference>
<gene>
    <name evidence="7" type="ORF">FC62_GL001564</name>
</gene>